<dbReference type="RefSeq" id="WP_216963952.1">
    <property type="nucleotide sequence ID" value="NZ_JAHOPB010000001.1"/>
</dbReference>
<protein>
    <submittedName>
        <fullName evidence="1">DUF1993 domain-containing protein</fullName>
    </submittedName>
</protein>
<keyword evidence="2" id="KW-1185">Reference proteome</keyword>
<accession>A0ABS6IND4</accession>
<proteinExistence type="predicted"/>
<comment type="caution">
    <text evidence="1">The sequence shown here is derived from an EMBL/GenBank/DDBJ whole genome shotgun (WGS) entry which is preliminary data.</text>
</comment>
<gene>
    <name evidence="1" type="ORF">KQ910_17095</name>
</gene>
<evidence type="ECO:0000313" key="2">
    <source>
        <dbReference type="Proteomes" id="UP000727907"/>
    </source>
</evidence>
<sequence length="58" mass="6493">MCTRRGLSDDRGQSSQLRGEHYLLHLALPNFYFHCSAAYAILGQWGVEIAKHDFLGAA</sequence>
<evidence type="ECO:0000313" key="1">
    <source>
        <dbReference type="EMBL" id="MBU8875494.1"/>
    </source>
</evidence>
<organism evidence="1 2">
    <name type="scientific">Reyranella humidisoli</name>
    <dbReference type="NCBI Taxonomy" id="2849149"/>
    <lineage>
        <taxon>Bacteria</taxon>
        <taxon>Pseudomonadati</taxon>
        <taxon>Pseudomonadota</taxon>
        <taxon>Alphaproteobacteria</taxon>
        <taxon>Hyphomicrobiales</taxon>
        <taxon>Reyranellaceae</taxon>
        <taxon>Reyranella</taxon>
    </lineage>
</organism>
<dbReference type="Pfam" id="PF09351">
    <property type="entry name" value="DUF1993"/>
    <property type="match status" value="1"/>
</dbReference>
<dbReference type="Proteomes" id="UP000727907">
    <property type="component" value="Unassembled WGS sequence"/>
</dbReference>
<dbReference type="InterPro" id="IPR018531">
    <property type="entry name" value="DUF1993"/>
</dbReference>
<dbReference type="EMBL" id="JAHOPB010000001">
    <property type="protein sequence ID" value="MBU8875494.1"/>
    <property type="molecule type" value="Genomic_DNA"/>
</dbReference>
<dbReference type="PANTHER" id="PTHR36922">
    <property type="entry name" value="BLL2446 PROTEIN"/>
    <property type="match status" value="1"/>
</dbReference>
<reference evidence="1 2" key="1">
    <citation type="submission" date="2021-06" db="EMBL/GenBank/DDBJ databases">
        <authorList>
            <person name="Lee D.H."/>
        </authorList>
    </citation>
    <scope>NUCLEOTIDE SEQUENCE [LARGE SCALE GENOMIC DNA]</scope>
    <source>
        <strain evidence="1 2">MMS21-HV4-11</strain>
    </source>
</reference>
<dbReference type="PANTHER" id="PTHR36922:SF1">
    <property type="entry name" value="DUF1993 DOMAIN-CONTAINING PROTEIN"/>
    <property type="match status" value="1"/>
</dbReference>
<name>A0ABS6IND4_9HYPH</name>